<dbReference type="InterPro" id="IPR008286">
    <property type="entry name" value="Prn/Lys/Arg_de-COase_C"/>
</dbReference>
<dbReference type="Proteomes" id="UP001637994">
    <property type="component" value="Unassembled WGS sequence"/>
</dbReference>
<keyword evidence="5" id="KW-0456">Lyase</keyword>
<dbReference type="Gene3D" id="3.40.640.10">
    <property type="entry name" value="Type I PLP-dependent aspartate aminotransferase-like (Major domain)"/>
    <property type="match status" value="1"/>
</dbReference>
<dbReference type="InterPro" id="IPR015421">
    <property type="entry name" value="PyrdxlP-dep_Trfase_major"/>
</dbReference>
<comment type="caution">
    <text evidence="8">The sequence shown here is derived from an EMBL/GenBank/DDBJ whole genome shotgun (WGS) entry which is preliminary data.</text>
</comment>
<evidence type="ECO:0000256" key="2">
    <source>
        <dbReference type="ARBA" id="ARBA00010671"/>
    </source>
</evidence>
<evidence type="ECO:0000256" key="4">
    <source>
        <dbReference type="ARBA" id="ARBA00022898"/>
    </source>
</evidence>
<dbReference type="InterPro" id="IPR052357">
    <property type="entry name" value="Orn_Lys_Arg_decarboxylase-I"/>
</dbReference>
<evidence type="ECO:0000259" key="7">
    <source>
        <dbReference type="Pfam" id="PF03711"/>
    </source>
</evidence>
<keyword evidence="8" id="KW-0808">Transferase</keyword>
<evidence type="ECO:0000256" key="3">
    <source>
        <dbReference type="ARBA" id="ARBA00022793"/>
    </source>
</evidence>
<evidence type="ECO:0000259" key="6">
    <source>
        <dbReference type="Pfam" id="PF01276"/>
    </source>
</evidence>
<comment type="similarity">
    <text evidence="2">Belongs to the Orn/Lys/Arg decarboxylase class-I family.</text>
</comment>
<dbReference type="InterPro" id="IPR000310">
    <property type="entry name" value="Orn/Lys/Arg_deCO2ase_major_dom"/>
</dbReference>
<evidence type="ECO:0000313" key="8">
    <source>
        <dbReference type="EMBL" id="MFO3666927.1"/>
    </source>
</evidence>
<reference evidence="8 9" key="1">
    <citation type="journal article" date="2025" name="Anaerobe">
        <title>Description of Anaerococcus kampingiae sp. nov., Anaerococcus groningensis sp. nov., Anaerococcus martiniensis sp. nov., and Anaerococcus cruorum sp. nov., isolated from human clinical specimens.</title>
        <authorList>
            <person name="Boiten K.E."/>
            <person name="Meijer J."/>
            <person name="van Wezel E.M."/>
            <person name="Veloo A.C.M."/>
        </authorList>
    </citation>
    <scope>NUCLEOTIDE SEQUENCE [LARGE SCALE GENOMIC DNA]</scope>
    <source>
        <strain evidence="8 9">ENR0874</strain>
    </source>
</reference>
<gene>
    <name evidence="8" type="ORF">ACCQ42_03995</name>
</gene>
<keyword evidence="8" id="KW-0032">Aminotransferase</keyword>
<accession>A0ABW9MC72</accession>
<dbReference type="GO" id="GO:0008483">
    <property type="term" value="F:transaminase activity"/>
    <property type="evidence" value="ECO:0007669"/>
    <property type="project" value="UniProtKB-KW"/>
</dbReference>
<dbReference type="SUPFAM" id="SSF53383">
    <property type="entry name" value="PLP-dependent transferases"/>
    <property type="match status" value="1"/>
</dbReference>
<evidence type="ECO:0000256" key="1">
    <source>
        <dbReference type="ARBA" id="ARBA00001933"/>
    </source>
</evidence>
<keyword evidence="9" id="KW-1185">Reference proteome</keyword>
<keyword evidence="4" id="KW-0663">Pyridoxal phosphate</keyword>
<organism evidence="8 9">
    <name type="scientific">Anaerococcus kampingae</name>
    <dbReference type="NCBI Taxonomy" id="3115614"/>
    <lineage>
        <taxon>Bacteria</taxon>
        <taxon>Bacillati</taxon>
        <taxon>Bacillota</taxon>
        <taxon>Tissierellia</taxon>
        <taxon>Tissierellales</taxon>
        <taxon>Peptoniphilaceae</taxon>
        <taxon>Anaerococcus</taxon>
    </lineage>
</organism>
<dbReference type="Pfam" id="PF01276">
    <property type="entry name" value="OKR_DC_1"/>
    <property type="match status" value="1"/>
</dbReference>
<protein>
    <submittedName>
        <fullName evidence="8">Aminotransferase class I/II-fold pyridoxal phosphate-dependent enzyme</fullName>
    </submittedName>
</protein>
<feature type="domain" description="Orn/Lys/Arg decarboxylases family 1 pyridoxal-P attachment site" evidence="6">
    <location>
        <begin position="3"/>
        <end position="249"/>
    </location>
</feature>
<sequence>MLIKKIDEYLNENTYPFHMPGHKRSKLLRNDLGYLRDFTEIEGLDNLNDPKEIFVKMQIAIAENYRVKDAIISTNGSTNGILAAIRSLSKNNKNLLIERSSHKAVYNAALINKCKLDYIDIITDEVSAVAGIDYNVLENKLKNKSYGAVVVTSPSYEGYILDLEKIYGICQKYETKLFVDLAHGSHLYLNELYKNIFDLAVTSFHKNLSALTPSAALLVNDESLIGSLKESMAIFQTSSPSYLILQSIDEMIENFPKFYRLMDDLNKNLDKLYDLDLKNLKLIDHKDKDRSKILISCKDANVSGLELQEILRKNKIEIEMAYPSYALLIASIFDSEEAFKYLEEVLLKIDKELFKYKNSYTFTYPRPTKKYELYQAYEKEKSMVKLENSIGHIGGEFVYAYPPGIPILTPGEIIDENTLACLDFMKSKGLSLNIEDEISCLIDKSE</sequence>
<dbReference type="PANTHER" id="PTHR43277">
    <property type="entry name" value="ARGININE DECARBOXYLASE"/>
    <property type="match status" value="1"/>
</dbReference>
<name>A0ABW9MC72_9FIRM</name>
<dbReference type="PANTHER" id="PTHR43277:SF4">
    <property type="entry name" value="ARGININE DECARBOXYLASE"/>
    <property type="match status" value="1"/>
</dbReference>
<dbReference type="Pfam" id="PF03711">
    <property type="entry name" value="OKR_DC_1_C"/>
    <property type="match status" value="1"/>
</dbReference>
<feature type="domain" description="Orn/Lys/Arg decarboxylase C-terminal" evidence="7">
    <location>
        <begin position="375"/>
        <end position="427"/>
    </location>
</feature>
<evidence type="ECO:0000256" key="5">
    <source>
        <dbReference type="ARBA" id="ARBA00023239"/>
    </source>
</evidence>
<dbReference type="RefSeq" id="WP_106460547.1">
    <property type="nucleotide sequence ID" value="NZ_JBGMEF010000018.1"/>
</dbReference>
<dbReference type="Gene3D" id="3.90.100.10">
    <property type="entry name" value="Orn/Lys/Arg decarboxylase, C-terminal domain"/>
    <property type="match status" value="1"/>
</dbReference>
<dbReference type="EMBL" id="JBGMEF010000018">
    <property type="protein sequence ID" value="MFO3666927.1"/>
    <property type="molecule type" value="Genomic_DNA"/>
</dbReference>
<keyword evidence="3" id="KW-0210">Decarboxylase</keyword>
<comment type="cofactor">
    <cofactor evidence="1">
        <name>pyridoxal 5'-phosphate</name>
        <dbReference type="ChEBI" id="CHEBI:597326"/>
    </cofactor>
</comment>
<dbReference type="InterPro" id="IPR015424">
    <property type="entry name" value="PyrdxlP-dep_Trfase"/>
</dbReference>
<evidence type="ECO:0000313" key="9">
    <source>
        <dbReference type="Proteomes" id="UP001637994"/>
    </source>
</evidence>
<proteinExistence type="inferred from homology"/>